<organism evidence="8 9">
    <name type="scientific">Mollisia scopiformis</name>
    <name type="common">Conifer needle endophyte fungus</name>
    <name type="synonym">Phialocephala scopiformis</name>
    <dbReference type="NCBI Taxonomy" id="149040"/>
    <lineage>
        <taxon>Eukaryota</taxon>
        <taxon>Fungi</taxon>
        <taxon>Dikarya</taxon>
        <taxon>Ascomycota</taxon>
        <taxon>Pezizomycotina</taxon>
        <taxon>Leotiomycetes</taxon>
        <taxon>Helotiales</taxon>
        <taxon>Mollisiaceae</taxon>
        <taxon>Mollisia</taxon>
    </lineage>
</organism>
<evidence type="ECO:0000256" key="2">
    <source>
        <dbReference type="ARBA" id="ARBA00022692"/>
    </source>
</evidence>
<keyword evidence="4 6" id="KW-0472">Membrane</keyword>
<keyword evidence="2 6" id="KW-0812">Transmembrane</keyword>
<dbReference type="InterPro" id="IPR020846">
    <property type="entry name" value="MFS_dom"/>
</dbReference>
<dbReference type="PANTHER" id="PTHR23501">
    <property type="entry name" value="MAJOR FACILITATOR SUPERFAMILY"/>
    <property type="match status" value="1"/>
</dbReference>
<dbReference type="PROSITE" id="PS50850">
    <property type="entry name" value="MFS"/>
    <property type="match status" value="1"/>
</dbReference>
<evidence type="ECO:0000313" key="8">
    <source>
        <dbReference type="EMBL" id="KUJ12625.1"/>
    </source>
</evidence>
<sequence length="591" mass="64721">MGFMKSVTAQLRPVPEVFDSEEVHEMPQTGHAQNTEDKNDGDVDVEAIQKPVFNPQSNVESGVARVEAVQAVWGKRGRYMIIAGLAVMMIMYELDNSTVYIYQNYATSAFNEISLLGTLGTAGVIVFAVIKPPIAKLSNIIGRGETYVLTISCYILSYILCASSKSINSYAAGYIIYNIGQSGTNIMNDIIISDITTARWRGLGIGVSFFPFLLMPWIAAFITESVVDGIGWRWGIGMFAILMPIAGSLIIGTLLYYQRMAKKAGIVTKQKMTVYEFCSQIDLGGSILFCGGFAMLLLPLTLASTTTSRWRTPYLDALMAIGGMFLLALPWYEKFLAKHPLVPIHYFKNLAIVTSILLIATDSMGFAVTHTYLYAWSTVAHNFSVKIATFYIYVNGVMQCFTGIIAGWIMLKTRRYKWLVMAGVTIRIIGYGIMLRLRGAENSIGELVVVQLIQGIGSGIIQTSVFVGAQIQVPHSQLAQMTALIICFSFLGSSIGACIAGGVYTGTFKDQLRDQLGGTAANGALVDQLFNSITGVLPAWGTSERTAIDNAYTNVMRFFTYAAIGASVPSFFMAWFMPNNELPDQNNLVEE</sequence>
<accession>A0A194WXH0</accession>
<dbReference type="SUPFAM" id="SSF103473">
    <property type="entry name" value="MFS general substrate transporter"/>
    <property type="match status" value="1"/>
</dbReference>
<keyword evidence="3 6" id="KW-1133">Transmembrane helix</keyword>
<dbReference type="Proteomes" id="UP000070700">
    <property type="component" value="Unassembled WGS sequence"/>
</dbReference>
<dbReference type="OrthoDB" id="2241241at2759"/>
<dbReference type="EMBL" id="KQ947424">
    <property type="protein sequence ID" value="KUJ12625.1"/>
    <property type="molecule type" value="Genomic_DNA"/>
</dbReference>
<dbReference type="GO" id="GO:0005886">
    <property type="term" value="C:plasma membrane"/>
    <property type="evidence" value="ECO:0007669"/>
    <property type="project" value="TreeGrafter"/>
</dbReference>
<dbReference type="FunCoup" id="A0A194WXH0">
    <property type="interactions" value="70"/>
</dbReference>
<keyword evidence="9" id="KW-1185">Reference proteome</keyword>
<feature type="transmembrane region" description="Helical" evidence="6">
    <location>
        <begin position="113"/>
        <end position="130"/>
    </location>
</feature>
<dbReference type="GO" id="GO:0015343">
    <property type="term" value="F:siderophore-iron transmembrane transporter activity"/>
    <property type="evidence" value="ECO:0007669"/>
    <property type="project" value="TreeGrafter"/>
</dbReference>
<feature type="transmembrane region" description="Helical" evidence="6">
    <location>
        <begin position="390"/>
        <end position="411"/>
    </location>
</feature>
<feature type="transmembrane region" description="Helical" evidence="6">
    <location>
        <begin position="79"/>
        <end position="101"/>
    </location>
</feature>
<feature type="transmembrane region" description="Helical" evidence="6">
    <location>
        <begin position="234"/>
        <end position="257"/>
    </location>
</feature>
<dbReference type="KEGG" id="psco:LY89DRAFT_653120"/>
<dbReference type="RefSeq" id="XP_018066980.1">
    <property type="nucleotide sequence ID" value="XM_018212233.1"/>
</dbReference>
<evidence type="ECO:0000259" key="7">
    <source>
        <dbReference type="PROSITE" id="PS50850"/>
    </source>
</evidence>
<gene>
    <name evidence="8" type="ORF">LY89DRAFT_653120</name>
</gene>
<feature type="region of interest" description="Disordered" evidence="5">
    <location>
        <begin position="18"/>
        <end position="39"/>
    </location>
</feature>
<feature type="transmembrane region" description="Helical" evidence="6">
    <location>
        <begin position="481"/>
        <end position="504"/>
    </location>
</feature>
<evidence type="ECO:0000256" key="1">
    <source>
        <dbReference type="ARBA" id="ARBA00004141"/>
    </source>
</evidence>
<feature type="transmembrane region" description="Helical" evidence="6">
    <location>
        <begin position="418"/>
        <end position="437"/>
    </location>
</feature>
<feature type="transmembrane region" description="Helical" evidence="6">
    <location>
        <begin position="558"/>
        <end position="577"/>
    </location>
</feature>
<evidence type="ECO:0000256" key="3">
    <source>
        <dbReference type="ARBA" id="ARBA00022989"/>
    </source>
</evidence>
<name>A0A194WXH0_MOLSC</name>
<dbReference type="InterPro" id="IPR011701">
    <property type="entry name" value="MFS"/>
</dbReference>
<feature type="transmembrane region" description="Helical" evidence="6">
    <location>
        <begin position="314"/>
        <end position="332"/>
    </location>
</feature>
<feature type="transmembrane region" description="Helical" evidence="6">
    <location>
        <begin position="352"/>
        <end position="375"/>
    </location>
</feature>
<comment type="subcellular location">
    <subcellularLocation>
        <location evidence="1">Membrane</location>
        <topology evidence="1">Multi-pass membrane protein</topology>
    </subcellularLocation>
</comment>
<dbReference type="AlphaFoldDB" id="A0A194WXH0"/>
<evidence type="ECO:0000256" key="6">
    <source>
        <dbReference type="SAM" id="Phobius"/>
    </source>
</evidence>
<evidence type="ECO:0000256" key="5">
    <source>
        <dbReference type="SAM" id="MobiDB-lite"/>
    </source>
</evidence>
<evidence type="ECO:0000256" key="4">
    <source>
        <dbReference type="ARBA" id="ARBA00023136"/>
    </source>
</evidence>
<dbReference type="InParanoid" id="A0A194WXH0"/>
<feature type="transmembrane region" description="Helical" evidence="6">
    <location>
        <begin position="449"/>
        <end position="469"/>
    </location>
</feature>
<dbReference type="PANTHER" id="PTHR23501:SF200">
    <property type="entry name" value="TRANSPORTER, PUTATIVE (AFU_ORTHOLOGUE AFUA_3G01360)-RELATED"/>
    <property type="match status" value="1"/>
</dbReference>
<dbReference type="InterPro" id="IPR036259">
    <property type="entry name" value="MFS_trans_sf"/>
</dbReference>
<proteinExistence type="predicted"/>
<dbReference type="Pfam" id="PF07690">
    <property type="entry name" value="MFS_1"/>
    <property type="match status" value="1"/>
</dbReference>
<dbReference type="GeneID" id="28821959"/>
<feature type="transmembrane region" description="Helical" evidence="6">
    <location>
        <begin position="203"/>
        <end position="222"/>
    </location>
</feature>
<feature type="transmembrane region" description="Helical" evidence="6">
    <location>
        <begin position="277"/>
        <end position="302"/>
    </location>
</feature>
<feature type="domain" description="Major facilitator superfamily (MFS) profile" evidence="7">
    <location>
        <begin position="81"/>
        <end position="581"/>
    </location>
</feature>
<dbReference type="Gene3D" id="1.20.1250.20">
    <property type="entry name" value="MFS general substrate transporter like domains"/>
    <property type="match status" value="2"/>
</dbReference>
<protein>
    <submittedName>
        <fullName evidence="8">MFS general substrate transporter</fullName>
    </submittedName>
</protein>
<reference evidence="8 9" key="1">
    <citation type="submission" date="2015-10" db="EMBL/GenBank/DDBJ databases">
        <title>Full genome of DAOMC 229536 Phialocephala scopiformis, a fungal endophyte of spruce producing the potent anti-insectan compound rugulosin.</title>
        <authorList>
            <consortium name="DOE Joint Genome Institute"/>
            <person name="Walker A.K."/>
            <person name="Frasz S.L."/>
            <person name="Seifert K.A."/>
            <person name="Miller J.D."/>
            <person name="Mondo S.J."/>
            <person name="Labutti K."/>
            <person name="Lipzen A."/>
            <person name="Dockter R."/>
            <person name="Kennedy M."/>
            <person name="Grigoriev I.V."/>
            <person name="Spatafora J.W."/>
        </authorList>
    </citation>
    <scope>NUCLEOTIDE SEQUENCE [LARGE SCALE GENOMIC DNA]</scope>
    <source>
        <strain evidence="8 9">CBS 120377</strain>
    </source>
</reference>
<evidence type="ECO:0000313" key="9">
    <source>
        <dbReference type="Proteomes" id="UP000070700"/>
    </source>
</evidence>